<dbReference type="Pfam" id="PF04463">
    <property type="entry name" value="2-thiour_desulf"/>
    <property type="match status" value="1"/>
</dbReference>
<dbReference type="InterPro" id="IPR007553">
    <property type="entry name" value="2-thiour_desulf"/>
</dbReference>
<dbReference type="RefSeq" id="WP_141608149.1">
    <property type="nucleotide sequence ID" value="NZ_VIGC02000001.1"/>
</dbReference>
<comment type="caution">
    <text evidence="3">The sequence shown here is derived from an EMBL/GenBank/DDBJ whole genome shotgun (WGS) entry which is preliminary data.</text>
</comment>
<reference evidence="3 4" key="1">
    <citation type="submission" date="2019-06" db="EMBL/GenBank/DDBJ databases">
        <title>Genome sequence of Litorilinea aerophila BAA-2444.</title>
        <authorList>
            <person name="Maclea K.S."/>
            <person name="Maurais E.G."/>
            <person name="Iannazzi L.C."/>
        </authorList>
    </citation>
    <scope>NUCLEOTIDE SEQUENCE [LARGE SCALE GENOMIC DNA]</scope>
    <source>
        <strain evidence="3 4">ATCC BAA-2444</strain>
    </source>
</reference>
<evidence type="ECO:0000256" key="1">
    <source>
        <dbReference type="SAM" id="MobiDB-lite"/>
    </source>
</evidence>
<organism evidence="3 4">
    <name type="scientific">Litorilinea aerophila</name>
    <dbReference type="NCBI Taxonomy" id="1204385"/>
    <lineage>
        <taxon>Bacteria</taxon>
        <taxon>Bacillati</taxon>
        <taxon>Chloroflexota</taxon>
        <taxon>Caldilineae</taxon>
        <taxon>Caldilineales</taxon>
        <taxon>Caldilineaceae</taxon>
        <taxon>Litorilinea</taxon>
    </lineage>
</organism>
<feature type="region of interest" description="Disordered" evidence="1">
    <location>
        <begin position="1"/>
        <end position="35"/>
    </location>
</feature>
<keyword evidence="4" id="KW-1185">Reference proteome</keyword>
<evidence type="ECO:0000313" key="3">
    <source>
        <dbReference type="EMBL" id="TQE97936.1"/>
    </source>
</evidence>
<dbReference type="PIRSF" id="PIRSF037004">
    <property type="entry name" value="UCP037004"/>
    <property type="match status" value="1"/>
</dbReference>
<dbReference type="OrthoDB" id="9797779at2"/>
<feature type="compositionally biased region" description="Pro residues" evidence="1">
    <location>
        <begin position="8"/>
        <end position="19"/>
    </location>
</feature>
<dbReference type="InParanoid" id="A0A540VML1"/>
<sequence>MQTDPRPESQPPETLPPASPVSGRPRPAATTESTAWSFPRPRLVVSRCLNFHHCRYDGSLIPNSIIASLQDYVEFVPICPEVEIGLGVPRPPVRLVQGEGEIRLVQPDTGRDLTQAMAEFSTTFLGSLPPVDGFILKNRSPSCAIQDARVHVEAGARGGAPGRRPGLFGAAVLARFPLLPVEDEGRLTNRAIREHFFTVIFALARLRQVEASGKMAALVEFHSRYKLLLMGLDQLRTRELGRIVANHARLSFPVVVARYRTALQWAFQQPPARPAMVNVLMHALGYFSRQLHPREKGYFLEMLNEYREGRLPLSTPVGVLRAWVVRFQDPYLAGQALFHPFPTPLVDLNDSGKGRSA</sequence>
<dbReference type="PANTHER" id="PTHR30087:SF0">
    <property type="entry name" value="INNER MEMBRANE PROTEIN"/>
    <property type="match status" value="1"/>
</dbReference>
<dbReference type="PANTHER" id="PTHR30087">
    <property type="entry name" value="INNER MEMBRANE PROTEIN"/>
    <property type="match status" value="1"/>
</dbReference>
<proteinExistence type="predicted"/>
<dbReference type="InterPro" id="IPR013560">
    <property type="entry name" value="DUF1722"/>
</dbReference>
<evidence type="ECO:0000313" key="4">
    <source>
        <dbReference type="Proteomes" id="UP000317371"/>
    </source>
</evidence>
<dbReference type="Proteomes" id="UP000317371">
    <property type="component" value="Unassembled WGS sequence"/>
</dbReference>
<name>A0A540VML1_9CHLR</name>
<dbReference type="Pfam" id="PF08349">
    <property type="entry name" value="DUF1722"/>
    <property type="match status" value="1"/>
</dbReference>
<protein>
    <submittedName>
        <fullName evidence="3">DUF1722 domain-containing protein</fullName>
    </submittedName>
</protein>
<evidence type="ECO:0000259" key="2">
    <source>
        <dbReference type="Pfam" id="PF08349"/>
    </source>
</evidence>
<accession>A0A540VML1</accession>
<dbReference type="InterPro" id="IPR017087">
    <property type="entry name" value="UCP037004"/>
</dbReference>
<gene>
    <name evidence="3" type="ORF">FKZ61_00735</name>
</gene>
<dbReference type="EMBL" id="VIGC01000001">
    <property type="protein sequence ID" value="TQE97936.1"/>
    <property type="molecule type" value="Genomic_DNA"/>
</dbReference>
<feature type="domain" description="DUF1722" evidence="2">
    <location>
        <begin position="226"/>
        <end position="342"/>
    </location>
</feature>
<dbReference type="AlphaFoldDB" id="A0A540VML1"/>